<accession>A0A5C5VGL0</accession>
<dbReference type="GO" id="GO:1990904">
    <property type="term" value="C:ribonucleoprotein complex"/>
    <property type="evidence" value="ECO:0007669"/>
    <property type="project" value="UniProtKB-KW"/>
</dbReference>
<evidence type="ECO:0000256" key="4">
    <source>
        <dbReference type="ARBA" id="ARBA00035206"/>
    </source>
</evidence>
<dbReference type="HAMAP" id="MF_01326_B">
    <property type="entry name" value="Ribosomal_uL24_B"/>
    <property type="match status" value="1"/>
</dbReference>
<comment type="function">
    <text evidence="5">One of two assembly initiator proteins, it binds directly to the 5'-end of the 23S rRNA, where it nucleates assembly of the 50S subunit.</text>
</comment>
<dbReference type="Gene3D" id="2.30.30.30">
    <property type="match status" value="1"/>
</dbReference>
<evidence type="ECO:0000256" key="2">
    <source>
        <dbReference type="ARBA" id="ARBA00022980"/>
    </source>
</evidence>
<dbReference type="GO" id="GO:0019843">
    <property type="term" value="F:rRNA binding"/>
    <property type="evidence" value="ECO:0007669"/>
    <property type="project" value="UniProtKB-UniRule"/>
</dbReference>
<dbReference type="OrthoDB" id="9807419at2"/>
<dbReference type="SUPFAM" id="SSF50104">
    <property type="entry name" value="Translation proteins SH3-like domain"/>
    <property type="match status" value="1"/>
</dbReference>
<keyword evidence="2 5" id="KW-0689">Ribosomal protein</keyword>
<evidence type="ECO:0000256" key="1">
    <source>
        <dbReference type="ARBA" id="ARBA00010618"/>
    </source>
</evidence>
<reference evidence="7 8" key="1">
    <citation type="submission" date="2019-02" db="EMBL/GenBank/DDBJ databases">
        <title>Deep-cultivation of Planctomycetes and their phenomic and genomic characterization uncovers novel biology.</title>
        <authorList>
            <person name="Wiegand S."/>
            <person name="Jogler M."/>
            <person name="Boedeker C."/>
            <person name="Pinto D."/>
            <person name="Vollmers J."/>
            <person name="Rivas-Marin E."/>
            <person name="Kohn T."/>
            <person name="Peeters S.H."/>
            <person name="Heuer A."/>
            <person name="Rast P."/>
            <person name="Oberbeckmann S."/>
            <person name="Bunk B."/>
            <person name="Jeske O."/>
            <person name="Meyerdierks A."/>
            <person name="Storesund J.E."/>
            <person name="Kallscheuer N."/>
            <person name="Luecker S."/>
            <person name="Lage O.M."/>
            <person name="Pohl T."/>
            <person name="Merkel B.J."/>
            <person name="Hornburger P."/>
            <person name="Mueller R.-W."/>
            <person name="Bruemmer F."/>
            <person name="Labrenz M."/>
            <person name="Spormann A.M."/>
            <person name="Op Den Camp H."/>
            <person name="Overmann J."/>
            <person name="Amann R."/>
            <person name="Jetten M.S.M."/>
            <person name="Mascher T."/>
            <person name="Medema M.H."/>
            <person name="Devos D.P."/>
            <person name="Kaster A.-K."/>
            <person name="Ovreas L."/>
            <person name="Rohde M."/>
            <person name="Galperin M.Y."/>
            <person name="Jogler C."/>
        </authorList>
    </citation>
    <scope>NUCLEOTIDE SEQUENCE [LARGE SCALE GENOMIC DNA]</scope>
    <source>
        <strain evidence="7 8">KOR34</strain>
    </source>
</reference>
<keyword evidence="5" id="KW-0699">rRNA-binding</keyword>
<dbReference type="InterPro" id="IPR003256">
    <property type="entry name" value="Ribosomal_uL24"/>
</dbReference>
<dbReference type="InterPro" id="IPR014722">
    <property type="entry name" value="Rib_uL2_dom2"/>
</dbReference>
<evidence type="ECO:0000259" key="6">
    <source>
        <dbReference type="Pfam" id="PF17136"/>
    </source>
</evidence>
<evidence type="ECO:0000313" key="8">
    <source>
        <dbReference type="Proteomes" id="UP000316714"/>
    </source>
</evidence>
<dbReference type="InterPro" id="IPR057264">
    <property type="entry name" value="Ribosomal_uL24_C"/>
</dbReference>
<dbReference type="GO" id="GO:0006412">
    <property type="term" value="P:translation"/>
    <property type="evidence" value="ECO:0007669"/>
    <property type="project" value="UniProtKB-UniRule"/>
</dbReference>
<dbReference type="EMBL" id="SIHJ01000001">
    <property type="protein sequence ID" value="TWT36772.1"/>
    <property type="molecule type" value="Genomic_DNA"/>
</dbReference>
<comment type="subunit">
    <text evidence="5">Part of the 50S ribosomal subunit.</text>
</comment>
<dbReference type="CDD" id="cd06089">
    <property type="entry name" value="KOW_RPL26"/>
    <property type="match status" value="1"/>
</dbReference>
<evidence type="ECO:0000256" key="3">
    <source>
        <dbReference type="ARBA" id="ARBA00023274"/>
    </source>
</evidence>
<dbReference type="InterPro" id="IPR041988">
    <property type="entry name" value="Ribosomal_uL24_KOW"/>
</dbReference>
<name>A0A5C5VGL0_9BACT</name>
<dbReference type="GO" id="GO:0003735">
    <property type="term" value="F:structural constituent of ribosome"/>
    <property type="evidence" value="ECO:0007669"/>
    <property type="project" value="InterPro"/>
</dbReference>
<dbReference type="AlphaFoldDB" id="A0A5C5VGL0"/>
<comment type="function">
    <text evidence="5">One of the proteins that surrounds the polypeptide exit tunnel on the outside of the subunit.</text>
</comment>
<sequence>MLIKTGDTVQIITGADKGVRSRVTSIDRAKGKALVEGANMVLKHVRRSQKYPQGGRLHKEMPIQLSNLAYFCESCSKPTRLGARYLDDGAKERFCKKCGAGHGEIAPAKASHAKK</sequence>
<feature type="domain" description="Large ribosomal subunit protein uL24 C-terminal" evidence="6">
    <location>
        <begin position="39"/>
        <end position="100"/>
    </location>
</feature>
<comment type="caution">
    <text evidence="7">The sequence shown here is derived from an EMBL/GenBank/DDBJ whole genome shotgun (WGS) entry which is preliminary data.</text>
</comment>
<evidence type="ECO:0000256" key="5">
    <source>
        <dbReference type="HAMAP-Rule" id="MF_01326"/>
    </source>
</evidence>
<comment type="similarity">
    <text evidence="1 5">Belongs to the universal ribosomal protein uL24 family.</text>
</comment>
<dbReference type="GO" id="GO:0005840">
    <property type="term" value="C:ribosome"/>
    <property type="evidence" value="ECO:0007669"/>
    <property type="project" value="UniProtKB-KW"/>
</dbReference>
<dbReference type="InterPro" id="IPR008991">
    <property type="entry name" value="Translation_prot_SH3-like_sf"/>
</dbReference>
<proteinExistence type="inferred from homology"/>
<protein>
    <recommendedName>
        <fullName evidence="4 5">Large ribosomal subunit protein uL24</fullName>
    </recommendedName>
</protein>
<dbReference type="NCBIfam" id="TIGR01079">
    <property type="entry name" value="rplX_bact"/>
    <property type="match status" value="1"/>
</dbReference>
<keyword evidence="3 5" id="KW-0687">Ribonucleoprotein</keyword>
<dbReference type="PANTHER" id="PTHR12903">
    <property type="entry name" value="MITOCHONDRIAL RIBOSOMAL PROTEIN L24"/>
    <property type="match status" value="1"/>
</dbReference>
<dbReference type="Proteomes" id="UP000316714">
    <property type="component" value="Unassembled WGS sequence"/>
</dbReference>
<organism evidence="7 8">
    <name type="scientific">Posidoniimonas corsicana</name>
    <dbReference type="NCBI Taxonomy" id="1938618"/>
    <lineage>
        <taxon>Bacteria</taxon>
        <taxon>Pseudomonadati</taxon>
        <taxon>Planctomycetota</taxon>
        <taxon>Planctomycetia</taxon>
        <taxon>Pirellulales</taxon>
        <taxon>Lacipirellulaceae</taxon>
        <taxon>Posidoniimonas</taxon>
    </lineage>
</organism>
<gene>
    <name evidence="5 7" type="primary">rplX</name>
    <name evidence="7" type="ORF">KOR34_17120</name>
</gene>
<dbReference type="Pfam" id="PF17136">
    <property type="entry name" value="ribosomal_L24"/>
    <property type="match status" value="1"/>
</dbReference>
<dbReference type="RefSeq" id="WP_146563953.1">
    <property type="nucleotide sequence ID" value="NZ_SIHJ01000001.1"/>
</dbReference>
<keyword evidence="8" id="KW-1185">Reference proteome</keyword>
<keyword evidence="5" id="KW-0694">RNA-binding</keyword>
<evidence type="ECO:0000313" key="7">
    <source>
        <dbReference type="EMBL" id="TWT36772.1"/>
    </source>
</evidence>